<feature type="domain" description="PCI" evidence="4">
    <location>
        <begin position="1"/>
        <end position="106"/>
    </location>
</feature>
<dbReference type="Pfam" id="PF01399">
    <property type="entry name" value="PCI"/>
    <property type="match status" value="1"/>
</dbReference>
<proteinExistence type="inferred from homology"/>
<dbReference type="EMBL" id="JANBUO010002197">
    <property type="protein sequence ID" value="KAJ2795429.1"/>
    <property type="molecule type" value="Genomic_DNA"/>
</dbReference>
<feature type="region of interest" description="Disordered" evidence="3">
    <location>
        <begin position="166"/>
        <end position="203"/>
    </location>
</feature>
<dbReference type="Proteomes" id="UP001140094">
    <property type="component" value="Unassembled WGS sequence"/>
</dbReference>
<dbReference type="PANTHER" id="PTHR15350">
    <property type="entry name" value="COP9 SIGNALOSOME COMPLEX SUBUNIT 7/DENDRITIC CELL PROTEIN GA17"/>
    <property type="match status" value="1"/>
</dbReference>
<evidence type="ECO:0000256" key="3">
    <source>
        <dbReference type="SAM" id="MobiDB-lite"/>
    </source>
</evidence>
<dbReference type="PROSITE" id="PS50250">
    <property type="entry name" value="PCI"/>
    <property type="match status" value="1"/>
</dbReference>
<keyword evidence="2" id="KW-0736">Signalosome</keyword>
<dbReference type="InterPro" id="IPR045237">
    <property type="entry name" value="COPS7/eIF3m"/>
</dbReference>
<dbReference type="InterPro" id="IPR000717">
    <property type="entry name" value="PCI_dom"/>
</dbReference>
<dbReference type="GO" id="GO:0008180">
    <property type="term" value="C:COP9 signalosome"/>
    <property type="evidence" value="ECO:0007669"/>
    <property type="project" value="UniProtKB-KW"/>
</dbReference>
<feature type="compositionally biased region" description="Basic and acidic residues" evidence="3">
    <location>
        <begin position="194"/>
        <end position="203"/>
    </location>
</feature>
<comment type="caution">
    <text evidence="5">The sequence shown here is derived from an EMBL/GenBank/DDBJ whole genome shotgun (WGS) entry which is preliminary data.</text>
</comment>
<evidence type="ECO:0000256" key="2">
    <source>
        <dbReference type="ARBA" id="ARBA00022790"/>
    </source>
</evidence>
<evidence type="ECO:0000259" key="4">
    <source>
        <dbReference type="PROSITE" id="PS50250"/>
    </source>
</evidence>
<reference evidence="5" key="1">
    <citation type="submission" date="2022-07" db="EMBL/GenBank/DDBJ databases">
        <title>Phylogenomic reconstructions and comparative analyses of Kickxellomycotina fungi.</title>
        <authorList>
            <person name="Reynolds N.K."/>
            <person name="Stajich J.E."/>
            <person name="Barry K."/>
            <person name="Grigoriev I.V."/>
            <person name="Crous P."/>
            <person name="Smith M.E."/>
        </authorList>
    </citation>
    <scope>NUCLEOTIDE SEQUENCE</scope>
    <source>
        <strain evidence="5">NRRL 1565</strain>
    </source>
</reference>
<name>A0A9W8HNT5_9FUNG</name>
<gene>
    <name evidence="5" type="primary">COPS7B</name>
    <name evidence="5" type="ORF">H4R20_005878</name>
</gene>
<sequence>LISMDQYAEYGRLLDLFCFGVLNDYKTGAAQVSELNERLLRKLKHLTLVSLASQNKILKYDDLMKNLDCSAEQDVEELVIETTYNNLVKAKLDQKRRLVEVDYVVGRDVRREDLQSIYSQLEQWSQTCKDALDDLTSEIDAANASAVAQKNDSVEFERTLQSLRAAQATESAAPATDGLPRTDSQYASAEYQAEENRANVEGS</sequence>
<dbReference type="AlphaFoldDB" id="A0A9W8HNT5"/>
<dbReference type="OrthoDB" id="10265275at2759"/>
<dbReference type="SMART" id="SM00088">
    <property type="entry name" value="PINT"/>
    <property type="match status" value="1"/>
</dbReference>
<evidence type="ECO:0000256" key="1">
    <source>
        <dbReference type="ARBA" id="ARBA00008482"/>
    </source>
</evidence>
<protein>
    <submittedName>
        <fullName evidence="5">COP9 signalosome complex subunit 7b</fullName>
    </submittedName>
</protein>
<feature type="non-terminal residue" evidence="5">
    <location>
        <position position="1"/>
    </location>
</feature>
<evidence type="ECO:0000313" key="6">
    <source>
        <dbReference type="Proteomes" id="UP001140094"/>
    </source>
</evidence>
<comment type="similarity">
    <text evidence="1">Belongs to the CSN7/EIF3M family. CSN7 subfamily.</text>
</comment>
<accession>A0A9W8HNT5</accession>
<evidence type="ECO:0000313" key="5">
    <source>
        <dbReference type="EMBL" id="KAJ2795429.1"/>
    </source>
</evidence>
<organism evidence="5 6">
    <name type="scientific">Coemansia guatemalensis</name>
    <dbReference type="NCBI Taxonomy" id="2761395"/>
    <lineage>
        <taxon>Eukaryota</taxon>
        <taxon>Fungi</taxon>
        <taxon>Fungi incertae sedis</taxon>
        <taxon>Zoopagomycota</taxon>
        <taxon>Kickxellomycotina</taxon>
        <taxon>Kickxellomycetes</taxon>
        <taxon>Kickxellales</taxon>
        <taxon>Kickxellaceae</taxon>
        <taxon>Coemansia</taxon>
    </lineage>
</organism>
<keyword evidence="6" id="KW-1185">Reference proteome</keyword>
<dbReference type="PANTHER" id="PTHR15350:SF5">
    <property type="entry name" value="COP9 SIGNALOSOME COMPLEX SUBUNIT 7"/>
    <property type="match status" value="1"/>
</dbReference>
<feature type="compositionally biased region" description="Low complexity" evidence="3">
    <location>
        <begin position="166"/>
        <end position="175"/>
    </location>
</feature>